<evidence type="ECO:0000313" key="1">
    <source>
        <dbReference type="EMBL" id="MCJ8732675.1"/>
    </source>
</evidence>
<gene>
    <name evidence="1" type="ORF">PDJAM_G00214050</name>
</gene>
<keyword evidence="2" id="KW-1185">Reference proteome</keyword>
<dbReference type="Proteomes" id="UP000830395">
    <property type="component" value="Chromosome 5"/>
</dbReference>
<evidence type="ECO:0000313" key="2">
    <source>
        <dbReference type="Proteomes" id="UP000830395"/>
    </source>
</evidence>
<name>A0ACC5YAN1_9TELE</name>
<reference evidence="1" key="1">
    <citation type="submission" date="2020-02" db="EMBL/GenBank/DDBJ databases">
        <title>Genome sequencing of the panga catfish, Pangasius djambal.</title>
        <authorList>
            <person name="Wen M."/>
            <person name="Zahm M."/>
            <person name="Roques C."/>
            <person name="Cabau C."/>
            <person name="Klopp C."/>
            <person name="Donnadieu C."/>
            <person name="Jouanno E."/>
            <person name="Avarre J.-C."/>
            <person name="Campet M."/>
            <person name="Ha T."/>
            <person name="Dugue R."/>
            <person name="Lampietro C."/>
            <person name="Louis A."/>
            <person name="Herpin A."/>
            <person name="Echchiki A."/>
            <person name="Berthelot C."/>
            <person name="Parey E."/>
            <person name="Roest-Crollius H."/>
            <person name="Braasch I."/>
            <person name="Postlethwait J.H."/>
            <person name="Bobe J."/>
            <person name="Montfort J."/>
            <person name="Bouchez O."/>
            <person name="Begum T."/>
            <person name="Schartl M."/>
            <person name="Gustiano R."/>
            <person name="Guiguen Y."/>
        </authorList>
    </citation>
    <scope>NUCLEOTIDE SEQUENCE</scope>
    <source>
        <strain evidence="1">Pdj_M5554</strain>
    </source>
</reference>
<comment type="caution">
    <text evidence="1">The sequence shown here is derived from an EMBL/GenBank/DDBJ whole genome shotgun (WGS) entry which is preliminary data.</text>
</comment>
<dbReference type="EMBL" id="CM040979">
    <property type="protein sequence ID" value="MCJ8732675.1"/>
    <property type="molecule type" value="Genomic_DNA"/>
</dbReference>
<accession>A0ACC5YAN1</accession>
<proteinExistence type="predicted"/>
<organism evidence="1 2">
    <name type="scientific">Pangasius djambal</name>
    <dbReference type="NCBI Taxonomy" id="1691987"/>
    <lineage>
        <taxon>Eukaryota</taxon>
        <taxon>Metazoa</taxon>
        <taxon>Chordata</taxon>
        <taxon>Craniata</taxon>
        <taxon>Vertebrata</taxon>
        <taxon>Euteleostomi</taxon>
        <taxon>Actinopterygii</taxon>
        <taxon>Neopterygii</taxon>
        <taxon>Teleostei</taxon>
        <taxon>Ostariophysi</taxon>
        <taxon>Siluriformes</taxon>
        <taxon>Pangasiidae</taxon>
        <taxon>Pangasius</taxon>
    </lineage>
</organism>
<protein>
    <submittedName>
        <fullName evidence="1">Uncharacterized protein</fullName>
    </submittedName>
</protein>
<sequence>MDHDQEKKTIDCFRNRLKQLIRVAPVLDVLHFLSDEQKELIKAKLQNEGENKAANLLLQEIISKTYPEGWFRELITALETVGCKQAANYMENNPPSPSLEAENDTYIRLIDLLKLSLINMKTRDVCHSCYERNILTAEDRETILAVTEQHGNMAGARVLLSQLPKNEFGWFSQFLDALEETEHIRLVQELRGEPDEPSESSADADKQQSLKDESELATQTDTKMGEEILDNSAPRSVSPPPSLAFGSSAEAAALDSSMDSSSVLSCMDSSAELSIGGTDLDLYEGSDEEMKREQATESLDQSGIALCHFKIMQTSGKQICLLLPRENLFCKVISVIQSKLE</sequence>